<evidence type="ECO:0008006" key="3">
    <source>
        <dbReference type="Google" id="ProtNLM"/>
    </source>
</evidence>
<dbReference type="PANTHER" id="PTHR37283">
    <property type="entry name" value="PH DOMAIN-CONTAINING PROTEIN YHR131C"/>
    <property type="match status" value="1"/>
</dbReference>
<reference evidence="1 2" key="1">
    <citation type="submission" date="2018-10" db="EMBL/GenBank/DDBJ databases">
        <title>Fifty Aureobasidium pullulans genomes reveal a recombining polyextremotolerant generalist.</title>
        <authorList>
            <person name="Gostincar C."/>
            <person name="Turk M."/>
            <person name="Zajc J."/>
            <person name="Gunde-Cimerman N."/>
        </authorList>
    </citation>
    <scope>NUCLEOTIDE SEQUENCE [LARGE SCALE GENOMIC DNA]</scope>
    <source>
        <strain evidence="1 2">EXF-10507</strain>
    </source>
</reference>
<dbReference type="Proteomes" id="UP000304928">
    <property type="component" value="Unassembled WGS sequence"/>
</dbReference>
<protein>
    <recommendedName>
        <fullName evidence="3">Phosphoglycerate mutase-like protein</fullName>
    </recommendedName>
</protein>
<name>A0A4S9BI01_AURPU</name>
<dbReference type="Gene3D" id="3.40.50.1240">
    <property type="entry name" value="Phosphoglycerate mutase-like"/>
    <property type="match status" value="1"/>
</dbReference>
<dbReference type="AlphaFoldDB" id="A0A4S9BI01"/>
<dbReference type="PANTHER" id="PTHR37283:SF1">
    <property type="entry name" value="PH DOMAIN-CONTAINING PROTEIN YHR131C"/>
    <property type="match status" value="1"/>
</dbReference>
<proteinExistence type="predicted"/>
<dbReference type="InterPro" id="IPR029033">
    <property type="entry name" value="His_PPase_superfam"/>
</dbReference>
<dbReference type="InterPro" id="IPR013078">
    <property type="entry name" value="His_Pase_superF_clade-1"/>
</dbReference>
<dbReference type="SUPFAM" id="SSF53254">
    <property type="entry name" value="Phosphoglycerate mutase-like"/>
    <property type="match status" value="1"/>
</dbReference>
<accession>A0A4S9BI01</accession>
<organism evidence="1 2">
    <name type="scientific">Aureobasidium pullulans</name>
    <name type="common">Black yeast</name>
    <name type="synonym">Pullularia pullulans</name>
    <dbReference type="NCBI Taxonomy" id="5580"/>
    <lineage>
        <taxon>Eukaryota</taxon>
        <taxon>Fungi</taxon>
        <taxon>Dikarya</taxon>
        <taxon>Ascomycota</taxon>
        <taxon>Pezizomycotina</taxon>
        <taxon>Dothideomycetes</taxon>
        <taxon>Dothideomycetidae</taxon>
        <taxon>Dothideales</taxon>
        <taxon>Saccotheciaceae</taxon>
        <taxon>Aureobasidium</taxon>
    </lineage>
</organism>
<evidence type="ECO:0000313" key="2">
    <source>
        <dbReference type="Proteomes" id="UP000304928"/>
    </source>
</evidence>
<dbReference type="SMART" id="SM00855">
    <property type="entry name" value="PGAM"/>
    <property type="match status" value="1"/>
</dbReference>
<evidence type="ECO:0000313" key="1">
    <source>
        <dbReference type="EMBL" id="THW92236.1"/>
    </source>
</evidence>
<dbReference type="EMBL" id="QZAR01000039">
    <property type="protein sequence ID" value="THW92236.1"/>
    <property type="molecule type" value="Genomic_DNA"/>
</dbReference>
<dbReference type="CDD" id="cd07067">
    <property type="entry name" value="HP_PGM_like"/>
    <property type="match status" value="1"/>
</dbReference>
<dbReference type="Pfam" id="PF00300">
    <property type="entry name" value="His_Phos_1"/>
    <property type="match status" value="1"/>
</dbReference>
<sequence>MAPRVHLIRHAEGYHQLEPTQKNELLHDPDLTLAGVANCKQFASSFPEYIRLDLICSSPMRRAIQTAKYCFPSQLERDGPLLLVPLAQENTDLPCDTGSNPAALMQDFGNLVDASMVEEGWNSKTGIYASAPAALEERARQFRAWLKQRPEQDVAVVGHGVFWHYVTGSVDASGNQTAVRGMAIQERRTITRSHEDNNGDNCAIELSKEYDICMARKEGYAFWYARREEAAGAVVQNASCSWAKCLQGAQAGLAIDYYKKSFVFRIRVEGYQFLCATGSFAAAIGWVDALNAAIAVSADLDERKEPIYQTMASIRTPGTRNIKTKMSGTTTFRQMLNWRKYNINGAWLRDQEGEHSRMGLKRYLEDEEQLLADHSAAVQQTFAAHCFRAACFGSAKTAVSPDSNHSASTRMQCGPDNVAALDAKEMADHNAWQDSRIELAWKRLEYARRCAKTLTLRDSWVDNRYLRGRAWVVMPPKKRSPTPALPGWPGLM</sequence>
<dbReference type="Gene3D" id="2.30.29.30">
    <property type="entry name" value="Pleckstrin-homology domain (PH domain)/Phosphotyrosine-binding domain (PTB)"/>
    <property type="match status" value="1"/>
</dbReference>
<gene>
    <name evidence="1" type="ORF">D6D15_03273</name>
</gene>
<dbReference type="InterPro" id="IPR011993">
    <property type="entry name" value="PH-like_dom_sf"/>
</dbReference>
<dbReference type="SUPFAM" id="SSF50729">
    <property type="entry name" value="PH domain-like"/>
    <property type="match status" value="1"/>
</dbReference>
<comment type="caution">
    <text evidence="1">The sequence shown here is derived from an EMBL/GenBank/DDBJ whole genome shotgun (WGS) entry which is preliminary data.</text>
</comment>